<sequence length="147" mass="17283">FQNVNGHSVHLKGETDADFNYIFIIQRENNVKIQRLVRFIGERKKKKYKNYSQLGIHTPLPVPNPILPVVQMFSKTHIIAKLKIRDQSMNLYMKRLAKMFEIEGVEELEVGTYSVSRITELMEILRPLSLTLPLMHFLNEEFIEKLI</sequence>
<comment type="caution">
    <text evidence="1">The sequence shown here is derived from an EMBL/GenBank/DDBJ whole genome shotgun (WGS) entry which is preliminary data.</text>
</comment>
<dbReference type="Proteomes" id="UP001432322">
    <property type="component" value="Unassembled WGS sequence"/>
</dbReference>
<protein>
    <submittedName>
        <fullName evidence="1">Uncharacterized protein</fullName>
    </submittedName>
</protein>
<organism evidence="1 2">
    <name type="scientific">Pristionchus fissidentatus</name>
    <dbReference type="NCBI Taxonomy" id="1538716"/>
    <lineage>
        <taxon>Eukaryota</taxon>
        <taxon>Metazoa</taxon>
        <taxon>Ecdysozoa</taxon>
        <taxon>Nematoda</taxon>
        <taxon>Chromadorea</taxon>
        <taxon>Rhabditida</taxon>
        <taxon>Rhabditina</taxon>
        <taxon>Diplogasteromorpha</taxon>
        <taxon>Diplogasteroidea</taxon>
        <taxon>Neodiplogasteridae</taxon>
        <taxon>Pristionchus</taxon>
    </lineage>
</organism>
<accession>A0AAV5UYC8</accession>
<evidence type="ECO:0000313" key="1">
    <source>
        <dbReference type="EMBL" id="GMT11369.1"/>
    </source>
</evidence>
<feature type="non-terminal residue" evidence="1">
    <location>
        <position position="1"/>
    </location>
</feature>
<feature type="non-terminal residue" evidence="1">
    <location>
        <position position="147"/>
    </location>
</feature>
<dbReference type="EMBL" id="BTSY01000001">
    <property type="protein sequence ID" value="GMT11369.1"/>
    <property type="molecule type" value="Genomic_DNA"/>
</dbReference>
<keyword evidence="2" id="KW-1185">Reference proteome</keyword>
<reference evidence="1" key="1">
    <citation type="submission" date="2023-10" db="EMBL/GenBank/DDBJ databases">
        <title>Genome assembly of Pristionchus species.</title>
        <authorList>
            <person name="Yoshida K."/>
            <person name="Sommer R.J."/>
        </authorList>
    </citation>
    <scope>NUCLEOTIDE SEQUENCE</scope>
    <source>
        <strain evidence="1">RS5133</strain>
    </source>
</reference>
<evidence type="ECO:0000313" key="2">
    <source>
        <dbReference type="Proteomes" id="UP001432322"/>
    </source>
</evidence>
<name>A0AAV5UYC8_9BILA</name>
<gene>
    <name evidence="1" type="ORF">PFISCL1PPCAC_2666</name>
</gene>
<proteinExistence type="predicted"/>
<dbReference type="AlphaFoldDB" id="A0AAV5UYC8"/>